<dbReference type="AlphaFoldDB" id="A0A0S6WB76"/>
<dbReference type="STRING" id="1499967.U27_02419"/>
<sequence length="249" mass="28483">MSLIIDVFMKCYDAIRSGKLIQRESRRDKEYHFQDWFRERLKEIGEPFDEPERNSYPDFRMVAHTIGFEIKGLQYPGRMMTFDCNSQVPSGFHNGREIIYVFGRYPSDPQNPNQYPVLDLILCHGDFLNADHDYVHKNKSIKGFGSYGDIMIRDRKMYVAPTPFALTDGTEAQITLIVPESFSLTKSIVKVADLTRIEAQDLIIGYEFNLTTNTISAKTTPNPSAGQIHKFIACRVKNELGTPVSMASH</sequence>
<dbReference type="Proteomes" id="UP000030661">
    <property type="component" value="Unassembled WGS sequence"/>
</dbReference>
<dbReference type="HOGENOM" id="CLU_096336_0_0_0"/>
<gene>
    <name evidence="1" type="ORF">U27_02419</name>
</gene>
<name>A0A0S6WB76_VECG1</name>
<protein>
    <submittedName>
        <fullName evidence="1">Uncharacterized protein</fullName>
    </submittedName>
</protein>
<accession>A0A0S6WB76</accession>
<proteinExistence type="predicted"/>
<evidence type="ECO:0000313" key="2">
    <source>
        <dbReference type="Proteomes" id="UP000030661"/>
    </source>
</evidence>
<reference evidence="1" key="1">
    <citation type="journal article" date="2015" name="PeerJ">
        <title>First genomic representation of candidate bacterial phylum KSB3 points to enhanced environmental sensing as a trigger of wastewater bulking.</title>
        <authorList>
            <person name="Sekiguchi Y."/>
            <person name="Ohashi A."/>
            <person name="Parks D.H."/>
            <person name="Yamauchi T."/>
            <person name="Tyson G.W."/>
            <person name="Hugenholtz P."/>
        </authorList>
    </citation>
    <scope>NUCLEOTIDE SEQUENCE [LARGE SCALE GENOMIC DNA]</scope>
</reference>
<keyword evidence="2" id="KW-1185">Reference proteome</keyword>
<organism evidence="1">
    <name type="scientific">Vecturithrix granuli</name>
    <dbReference type="NCBI Taxonomy" id="1499967"/>
    <lineage>
        <taxon>Bacteria</taxon>
        <taxon>Candidatus Moduliflexota</taxon>
        <taxon>Candidatus Vecturitrichia</taxon>
        <taxon>Candidatus Vecturitrichales</taxon>
        <taxon>Candidatus Vecturitrichaceae</taxon>
        <taxon>Candidatus Vecturithrix</taxon>
    </lineage>
</organism>
<evidence type="ECO:0000313" key="1">
    <source>
        <dbReference type="EMBL" id="GAK55585.1"/>
    </source>
</evidence>
<dbReference type="EMBL" id="DF820463">
    <property type="protein sequence ID" value="GAK55585.1"/>
    <property type="molecule type" value="Genomic_DNA"/>
</dbReference>